<dbReference type="PROSITE" id="PS01357">
    <property type="entry name" value="ZF_ZZ_1"/>
    <property type="match status" value="1"/>
</dbReference>
<dbReference type="InterPro" id="IPR032350">
    <property type="entry name" value="Nbr1_FW"/>
</dbReference>
<protein>
    <submittedName>
        <fullName evidence="7">Next to BRCA1 gene 1 protein</fullName>
    </submittedName>
</protein>
<gene>
    <name evidence="7" type="primary">NBR1</name>
    <name evidence="7" type="ORF">A0J61_07219</name>
</gene>
<evidence type="ECO:0000256" key="3">
    <source>
        <dbReference type="ARBA" id="ARBA00022833"/>
    </source>
</evidence>
<dbReference type="PROSITE" id="PS50135">
    <property type="entry name" value="ZF_ZZ_2"/>
    <property type="match status" value="3"/>
</dbReference>
<dbReference type="OrthoDB" id="661148at2759"/>
<keyword evidence="2 4" id="KW-0863">Zinc-finger</keyword>
<keyword evidence="1" id="KW-0479">Metal-binding</keyword>
<keyword evidence="8" id="KW-1185">Reference proteome</keyword>
<dbReference type="FunFam" id="3.30.60.90:FF:000007">
    <property type="entry name" value="Next to BRCA1 gene 1 protein"/>
    <property type="match status" value="1"/>
</dbReference>
<evidence type="ECO:0000256" key="5">
    <source>
        <dbReference type="SAM" id="MobiDB-lite"/>
    </source>
</evidence>
<dbReference type="InterPro" id="IPR000433">
    <property type="entry name" value="Znf_ZZ"/>
</dbReference>
<evidence type="ECO:0000313" key="8">
    <source>
        <dbReference type="Proteomes" id="UP000093000"/>
    </source>
</evidence>
<evidence type="ECO:0000256" key="1">
    <source>
        <dbReference type="ARBA" id="ARBA00022723"/>
    </source>
</evidence>
<reference evidence="7 8" key="1">
    <citation type="submission" date="2016-03" db="EMBL/GenBank/DDBJ databases">
        <title>Choanephora cucurbitarum.</title>
        <authorList>
            <person name="Min B."/>
            <person name="Park H."/>
            <person name="Park J.-H."/>
            <person name="Shin H.-D."/>
            <person name="Choi I.-G."/>
        </authorList>
    </citation>
    <scope>NUCLEOTIDE SEQUENCE [LARGE SCALE GENOMIC DNA]</scope>
    <source>
        <strain evidence="7 8">KUS-F28377</strain>
    </source>
</reference>
<name>A0A1C7N6G1_9FUNG</name>
<dbReference type="Proteomes" id="UP000093000">
    <property type="component" value="Unassembled WGS sequence"/>
</dbReference>
<sequence>MTVAFKVFYPKINEIRLIAINYGSAYFMWDALRKQVRSTFELDELFEFHFLFIDGTSDSIHLKTREEFQTFMNLYNQKYPPLTIVANSTQEAESQTMNTNQFDQSSHSNDPKILESLETFIKHLELGINDMQEKIEKNTTSAIDIIVKTAAETAAHVHRSLITSSKNSTSVKSMHDVICNGCYRPIRGQRYLCETCDDFDLCSACKSRVNHDATHNFRYIAPIDNNPPSPKMTEQHSSDESSCSTQSRSSQNRFFCDNCDSEIVGVRHACTSCPDFDLCSKCFYSVKYEHPDRHLFVTHVEGSQKMPEKTINKKAKKPSNDKARIIQHSGVECDSCDTPIEGIRYKCGNCPNYDLCEQCEEKASLIHDENHVFVKLRRPIQSVVHMPLLPELRFLDTATAETSNTPEIVSKPEEISYTNIPQKPLPITPEPLINASFISDLNIPEGTVIVPKKTFIKMWKVKNTGTVDWPIGSQLLFNGGSILRPYPISRPDCFAVPVVAPNEETCITAELQAPDSPGVYTSYFCICTPNGERFGDSLLCSIKVDEDLEPEKKPSSMPRTTSNTSLSNSHIMVYPTIDSYSETHDDVSHQDELSQKDLNPVYPEYDACSDATSGNHSSVVESQTTYTYTDSQVSSPTSLNLDMHDDYTDNEWNPETEGIYSVDDYHVISPARSPSPVFPEELPKQETSSPCFDEDEFIVLDNKQDEVIVEVEEMTTDASSLTNSSITATPDAGHPYQSQLLQLHEMVALNAVGFSSYDDLALSLLRFYEGEMERVVSKLLEYP</sequence>
<dbReference type="GO" id="GO:0008270">
    <property type="term" value="F:zinc ion binding"/>
    <property type="evidence" value="ECO:0007669"/>
    <property type="project" value="UniProtKB-KW"/>
</dbReference>
<organism evidence="7 8">
    <name type="scientific">Choanephora cucurbitarum</name>
    <dbReference type="NCBI Taxonomy" id="101091"/>
    <lineage>
        <taxon>Eukaryota</taxon>
        <taxon>Fungi</taxon>
        <taxon>Fungi incertae sedis</taxon>
        <taxon>Mucoromycota</taxon>
        <taxon>Mucoromycotina</taxon>
        <taxon>Mucoromycetes</taxon>
        <taxon>Mucorales</taxon>
        <taxon>Mucorineae</taxon>
        <taxon>Choanephoraceae</taxon>
        <taxon>Choanephoroideae</taxon>
        <taxon>Choanephora</taxon>
    </lineage>
</organism>
<feature type="domain" description="ZZ-type" evidence="6">
    <location>
        <begin position="174"/>
        <end position="225"/>
    </location>
</feature>
<dbReference type="InterPro" id="IPR013783">
    <property type="entry name" value="Ig-like_fold"/>
</dbReference>
<dbReference type="PANTHER" id="PTHR20930:SF0">
    <property type="entry name" value="PROTEIN ILRUN"/>
    <property type="match status" value="1"/>
</dbReference>
<keyword evidence="3" id="KW-0862">Zinc</keyword>
<evidence type="ECO:0000256" key="4">
    <source>
        <dbReference type="PROSITE-ProRule" id="PRU00228"/>
    </source>
</evidence>
<dbReference type="AlphaFoldDB" id="A0A1C7N6G1"/>
<dbReference type="EMBL" id="LUGH01000477">
    <property type="protein sequence ID" value="OBZ84722.1"/>
    <property type="molecule type" value="Genomic_DNA"/>
</dbReference>
<dbReference type="Gene3D" id="3.30.60.90">
    <property type="match status" value="3"/>
</dbReference>
<accession>A0A1C7N6G1</accession>
<dbReference type="InParanoid" id="A0A1C7N6G1"/>
<feature type="domain" description="ZZ-type" evidence="6">
    <location>
        <begin position="328"/>
        <end position="381"/>
    </location>
</feature>
<dbReference type="SUPFAM" id="SSF57850">
    <property type="entry name" value="RING/U-box"/>
    <property type="match status" value="3"/>
</dbReference>
<dbReference type="SMART" id="SM00291">
    <property type="entry name" value="ZnF_ZZ"/>
    <property type="match status" value="3"/>
</dbReference>
<feature type="region of interest" description="Disordered" evidence="5">
    <location>
        <begin position="220"/>
        <end position="250"/>
    </location>
</feature>
<dbReference type="STRING" id="101091.A0A1C7N6G1"/>
<dbReference type="CDD" id="cd02340">
    <property type="entry name" value="ZZ_NBR1_like"/>
    <property type="match status" value="2"/>
</dbReference>
<feature type="domain" description="ZZ-type" evidence="6">
    <location>
        <begin position="251"/>
        <end position="304"/>
    </location>
</feature>
<feature type="compositionally biased region" description="Low complexity" evidence="5">
    <location>
        <begin position="240"/>
        <end position="250"/>
    </location>
</feature>
<evidence type="ECO:0000256" key="2">
    <source>
        <dbReference type="ARBA" id="ARBA00022771"/>
    </source>
</evidence>
<comment type="caution">
    <text evidence="7">The sequence shown here is derived from an EMBL/GenBank/DDBJ whole genome shotgun (WGS) entry which is preliminary data.</text>
</comment>
<proteinExistence type="predicted"/>
<dbReference type="Pfam" id="PF16158">
    <property type="entry name" value="N_BRCA1_IG"/>
    <property type="match status" value="1"/>
</dbReference>
<evidence type="ECO:0000313" key="7">
    <source>
        <dbReference type="EMBL" id="OBZ84722.1"/>
    </source>
</evidence>
<dbReference type="InterPro" id="IPR043145">
    <property type="entry name" value="Znf_ZZ_sf"/>
</dbReference>
<dbReference type="GO" id="GO:0005737">
    <property type="term" value="C:cytoplasm"/>
    <property type="evidence" value="ECO:0007669"/>
    <property type="project" value="UniProtKB-ARBA"/>
</dbReference>
<dbReference type="PANTHER" id="PTHR20930">
    <property type="entry name" value="OVARIAN CARCINOMA ANTIGEN CA125-RELATED"/>
    <property type="match status" value="1"/>
</dbReference>
<dbReference type="Gene3D" id="2.60.40.10">
    <property type="entry name" value="Immunoglobulins"/>
    <property type="match status" value="1"/>
</dbReference>
<dbReference type="GO" id="GO:0070013">
    <property type="term" value="C:intracellular organelle lumen"/>
    <property type="evidence" value="ECO:0007669"/>
    <property type="project" value="UniProtKB-ARBA"/>
</dbReference>
<dbReference type="CDD" id="cd14947">
    <property type="entry name" value="NBR1_like"/>
    <property type="match status" value="1"/>
</dbReference>
<evidence type="ECO:0000259" key="6">
    <source>
        <dbReference type="PROSITE" id="PS50135"/>
    </source>
</evidence>
<dbReference type="CDD" id="cd02249">
    <property type="entry name" value="ZZ"/>
    <property type="match status" value="1"/>
</dbReference>
<dbReference type="Pfam" id="PF00569">
    <property type="entry name" value="ZZ"/>
    <property type="match status" value="3"/>
</dbReference>